<dbReference type="InterPro" id="IPR011060">
    <property type="entry name" value="RibuloseP-bd_barrel"/>
</dbReference>
<evidence type="ECO:0000259" key="3">
    <source>
        <dbReference type="SMART" id="SM00934"/>
    </source>
</evidence>
<dbReference type="FunFam" id="3.20.20.70:FF:000022">
    <property type="entry name" value="3-keto-L-gulonate-6-phosphate decarboxylase UlaD"/>
    <property type="match status" value="1"/>
</dbReference>
<dbReference type="SMART" id="SM00934">
    <property type="entry name" value="OMPdecase"/>
    <property type="match status" value="1"/>
</dbReference>
<dbReference type="Proteomes" id="UP000000528">
    <property type="component" value="Chromosome"/>
</dbReference>
<dbReference type="Gene3D" id="3.20.20.70">
    <property type="entry name" value="Aldolase class I"/>
    <property type="match status" value="1"/>
</dbReference>
<protein>
    <submittedName>
        <fullName evidence="4">HEXULOSE-6-PHOSPHATE SYNTHASE (HUMPS) (D-ARABINO 3-HEXULOSE 6-PHOSPHATE FORMALDEHYDE LYASE)</fullName>
    </submittedName>
</protein>
<reference evidence="4 5" key="1">
    <citation type="journal article" date="2001" name="Nucleic Acids Res.">
        <title>The complete genome sequence of the murine respiratory pathogen Mycoplasma pulmonis.</title>
        <authorList>
            <person name="Chambaud I."/>
            <person name="Heilig R."/>
            <person name="Ferris S."/>
            <person name="Barbe V."/>
            <person name="Samson D."/>
            <person name="Galisson F."/>
            <person name="Moszer I."/>
            <person name="Dybvig K."/>
            <person name="Wroblewski H."/>
            <person name="Viari A."/>
            <person name="Rocha E.P.C."/>
            <person name="Blanchard A."/>
        </authorList>
    </citation>
    <scope>NUCLEOTIDE SEQUENCE [LARGE SCALE GENOMIC DNA]</scope>
    <source>
        <strain evidence="4 5">UAB CTIP</strain>
    </source>
</reference>
<dbReference type="STRING" id="272635.gene:17577204"/>
<evidence type="ECO:0000256" key="1">
    <source>
        <dbReference type="ARBA" id="ARBA00023239"/>
    </source>
</evidence>
<keyword evidence="1 4" id="KW-0456">Lyase</keyword>
<dbReference type="HOGENOM" id="CLU_081825_0_0_14"/>
<dbReference type="EMBL" id="AL445565">
    <property type="protein sequence ID" value="CAC13770.1"/>
    <property type="molecule type" value="Genomic_DNA"/>
</dbReference>
<dbReference type="GO" id="GO:0004590">
    <property type="term" value="F:orotidine-5'-phosphate decarboxylase activity"/>
    <property type="evidence" value="ECO:0007669"/>
    <property type="project" value="InterPro"/>
</dbReference>
<dbReference type="KEGG" id="mpu:MYPU_5970"/>
<dbReference type="GO" id="GO:0006207">
    <property type="term" value="P:'de novo' pyrimidine nucleobase biosynthetic process"/>
    <property type="evidence" value="ECO:0007669"/>
    <property type="project" value="InterPro"/>
</dbReference>
<dbReference type="NCBIfam" id="NF009832">
    <property type="entry name" value="PRK13306.1"/>
    <property type="match status" value="1"/>
</dbReference>
<name>Q98PX2_MYCPU</name>
<feature type="domain" description="Orotidine 5'-phosphate decarboxylase" evidence="3">
    <location>
        <begin position="19"/>
        <end position="223"/>
    </location>
</feature>
<sequence length="232" mass="25989">MILQNIFFKKGIKMNKRPMLQIALDNLTIESAIEDAKKASKYLDVIEVGTILISSEGKKAIKEIVKAFPDKIIVADGKVADAGKIFGQMFFSQGAHFTTAICAAEVETMAQLLAVAKEYDPNNDVQIELTSNFSWDQAKSWAQRGIKQAVWHRSRDAQAAGAKWSKNDLDSIKKLIDLGFKVTVTGGIEVDDIKFFKDLPIYIFIAGRSIRDAKNPEQAAKDFQDEIRKYWP</sequence>
<dbReference type="PANTHER" id="PTHR35039:SF3">
    <property type="entry name" value="3-KETO-L-GULONATE-6-PHOSPHATE DECARBOXYLASE SGBH-RELATED"/>
    <property type="match status" value="1"/>
</dbReference>
<keyword evidence="5" id="KW-1185">Reference proteome</keyword>
<dbReference type="AlphaFoldDB" id="Q98PX2"/>
<dbReference type="InterPro" id="IPR041710">
    <property type="entry name" value="HPS/KGPDC"/>
</dbReference>
<proteinExistence type="predicted"/>
<dbReference type="InterPro" id="IPR013785">
    <property type="entry name" value="Aldolase_TIM"/>
</dbReference>
<evidence type="ECO:0000313" key="4">
    <source>
        <dbReference type="EMBL" id="CAC13770.1"/>
    </source>
</evidence>
<evidence type="ECO:0000313" key="5">
    <source>
        <dbReference type="Proteomes" id="UP000000528"/>
    </source>
</evidence>
<dbReference type="Pfam" id="PF00215">
    <property type="entry name" value="OMPdecase"/>
    <property type="match status" value="1"/>
</dbReference>
<dbReference type="eggNOG" id="COG0269">
    <property type="taxonomic scope" value="Bacteria"/>
</dbReference>
<dbReference type="SUPFAM" id="SSF51366">
    <property type="entry name" value="Ribulose-phoshate binding barrel"/>
    <property type="match status" value="1"/>
</dbReference>
<dbReference type="GO" id="GO:0033982">
    <property type="term" value="F:3-dehydro-L-gulonate-6-phosphate decarboxylase activity"/>
    <property type="evidence" value="ECO:0007669"/>
    <property type="project" value="TreeGrafter"/>
</dbReference>
<dbReference type="CDD" id="cd04726">
    <property type="entry name" value="KGPDC_HPS"/>
    <property type="match status" value="1"/>
</dbReference>
<accession>Q98PX2</accession>
<dbReference type="GO" id="GO:0019854">
    <property type="term" value="P:L-ascorbic acid catabolic process"/>
    <property type="evidence" value="ECO:0007669"/>
    <property type="project" value="TreeGrafter"/>
</dbReference>
<keyword evidence="2" id="KW-0119">Carbohydrate metabolism</keyword>
<evidence type="ECO:0000256" key="2">
    <source>
        <dbReference type="ARBA" id="ARBA00023277"/>
    </source>
</evidence>
<dbReference type="PANTHER" id="PTHR35039">
    <property type="entry name" value="3-KETO-L-GULONATE-6-PHOSPHATE DECARBOXYLASE SGBH-RELATED"/>
    <property type="match status" value="1"/>
</dbReference>
<dbReference type="PIR" id="E90586">
    <property type="entry name" value="E90586"/>
</dbReference>
<organism evidence="5">
    <name type="scientific">Mycoplasmopsis pulmonis (strain UAB CTIP)</name>
    <name type="common">Mycoplasma pulmonis</name>
    <dbReference type="NCBI Taxonomy" id="272635"/>
    <lineage>
        <taxon>Bacteria</taxon>
        <taxon>Bacillati</taxon>
        <taxon>Mycoplasmatota</taxon>
        <taxon>Mycoplasmoidales</taxon>
        <taxon>Metamycoplasmataceae</taxon>
        <taxon>Mycoplasmopsis</taxon>
    </lineage>
</organism>
<dbReference type="InterPro" id="IPR001754">
    <property type="entry name" value="OMPdeCOase_dom"/>
</dbReference>
<gene>
    <name evidence="4" type="ordered locus">MYPU_5970</name>
</gene>